<dbReference type="EMBL" id="FUKI01000159">
    <property type="protein sequence ID" value="SJM95878.1"/>
    <property type="molecule type" value="Genomic_DNA"/>
</dbReference>
<evidence type="ECO:0000256" key="1">
    <source>
        <dbReference type="ARBA" id="ARBA00022617"/>
    </source>
</evidence>
<dbReference type="GO" id="GO:0009055">
    <property type="term" value="F:electron transfer activity"/>
    <property type="evidence" value="ECO:0007669"/>
    <property type="project" value="InterPro"/>
</dbReference>
<dbReference type="GO" id="GO:0020037">
    <property type="term" value="F:heme binding"/>
    <property type="evidence" value="ECO:0007669"/>
    <property type="project" value="InterPro"/>
</dbReference>
<dbReference type="SUPFAM" id="SSF46626">
    <property type="entry name" value="Cytochrome c"/>
    <property type="match status" value="1"/>
</dbReference>
<dbReference type="GO" id="GO:0046872">
    <property type="term" value="F:metal ion binding"/>
    <property type="evidence" value="ECO:0007669"/>
    <property type="project" value="UniProtKB-KW"/>
</dbReference>
<evidence type="ECO:0000259" key="6">
    <source>
        <dbReference type="PROSITE" id="PS51007"/>
    </source>
</evidence>
<feature type="domain" description="Cytochrome c" evidence="6">
    <location>
        <begin position="24"/>
        <end position="112"/>
    </location>
</feature>
<evidence type="ECO:0000256" key="3">
    <source>
        <dbReference type="ARBA" id="ARBA00023004"/>
    </source>
</evidence>
<sequence length="112" mass="11683">MKKLLGVLAGVVLVALSGQVVADEANDIGKKIYDRAFGRGCGTCHDIASNPQLTANIKSGALTRAGFEEVIKNGRGGMPKAIDEIMKNGAVKTAGYGEVQALDALFAYISNK</sequence>
<keyword evidence="1 4" id="KW-0349">Heme</keyword>
<dbReference type="Proteomes" id="UP000195667">
    <property type="component" value="Unassembled WGS sequence"/>
</dbReference>
<keyword evidence="8" id="KW-1185">Reference proteome</keyword>
<feature type="chain" id="PRO_5012571353" description="Cytochrome c domain-containing protein" evidence="5">
    <location>
        <begin position="23"/>
        <end position="112"/>
    </location>
</feature>
<keyword evidence="2 4" id="KW-0479">Metal-binding</keyword>
<evidence type="ECO:0000256" key="2">
    <source>
        <dbReference type="ARBA" id="ARBA00022723"/>
    </source>
</evidence>
<dbReference type="PROSITE" id="PS51007">
    <property type="entry name" value="CYTC"/>
    <property type="match status" value="1"/>
</dbReference>
<evidence type="ECO:0000256" key="4">
    <source>
        <dbReference type="PROSITE-ProRule" id="PRU00433"/>
    </source>
</evidence>
<name>A0A1R4HHZ7_9GAMM</name>
<keyword evidence="5" id="KW-0732">Signal</keyword>
<accession>A0A1R4HHZ7</accession>
<gene>
    <name evidence="7" type="ORF">CRENPOLYSF1_80034</name>
</gene>
<proteinExistence type="predicted"/>
<dbReference type="OrthoDB" id="5568282at2"/>
<dbReference type="AlphaFoldDB" id="A0A1R4HHZ7"/>
<evidence type="ECO:0000313" key="8">
    <source>
        <dbReference type="Proteomes" id="UP000195667"/>
    </source>
</evidence>
<evidence type="ECO:0000313" key="7">
    <source>
        <dbReference type="EMBL" id="SJM95878.1"/>
    </source>
</evidence>
<reference evidence="8" key="1">
    <citation type="submission" date="2017-02" db="EMBL/GenBank/DDBJ databases">
        <authorList>
            <person name="Daims H."/>
        </authorList>
    </citation>
    <scope>NUCLEOTIDE SEQUENCE [LARGE SCALE GENOMIC DNA]</scope>
</reference>
<organism evidence="7 8">
    <name type="scientific">Crenothrix polyspora</name>
    <dbReference type="NCBI Taxonomy" id="360316"/>
    <lineage>
        <taxon>Bacteria</taxon>
        <taxon>Pseudomonadati</taxon>
        <taxon>Pseudomonadota</taxon>
        <taxon>Gammaproteobacteria</taxon>
        <taxon>Methylococcales</taxon>
        <taxon>Crenotrichaceae</taxon>
        <taxon>Crenothrix</taxon>
    </lineage>
</organism>
<dbReference type="Pfam" id="PF13442">
    <property type="entry name" value="Cytochrome_CBB3"/>
    <property type="match status" value="1"/>
</dbReference>
<keyword evidence="3 4" id="KW-0408">Iron</keyword>
<protein>
    <recommendedName>
        <fullName evidence="6">Cytochrome c domain-containing protein</fullName>
    </recommendedName>
</protein>
<dbReference type="InterPro" id="IPR009056">
    <property type="entry name" value="Cyt_c-like_dom"/>
</dbReference>
<evidence type="ECO:0000256" key="5">
    <source>
        <dbReference type="SAM" id="SignalP"/>
    </source>
</evidence>
<dbReference type="InterPro" id="IPR036909">
    <property type="entry name" value="Cyt_c-like_dom_sf"/>
</dbReference>
<dbReference type="RefSeq" id="WP_087144980.1">
    <property type="nucleotide sequence ID" value="NZ_FUKI01000159.1"/>
</dbReference>
<feature type="signal peptide" evidence="5">
    <location>
        <begin position="1"/>
        <end position="22"/>
    </location>
</feature>